<evidence type="ECO:0000256" key="11">
    <source>
        <dbReference type="ARBA" id="ARBA00034532"/>
    </source>
</evidence>
<dbReference type="SUPFAM" id="SSF50692">
    <property type="entry name" value="ADC-like"/>
    <property type="match status" value="1"/>
</dbReference>
<dbReference type="Proteomes" id="UP001151516">
    <property type="component" value="Unassembled WGS sequence"/>
</dbReference>
<dbReference type="Pfam" id="PF17862">
    <property type="entry name" value="AAA_lid_3"/>
    <property type="match status" value="1"/>
</dbReference>
<evidence type="ECO:0000259" key="13">
    <source>
        <dbReference type="SMART" id="SM00382"/>
    </source>
</evidence>
<keyword evidence="3" id="KW-0813">Transport</keyword>
<evidence type="ECO:0000256" key="2">
    <source>
        <dbReference type="ARBA" id="ARBA00006914"/>
    </source>
</evidence>
<accession>A0A9W8GFY4</accession>
<gene>
    <name evidence="14" type="primary">PEX1</name>
    <name evidence="14" type="ORF">IWW39_004695</name>
</gene>
<comment type="similarity">
    <text evidence="2">Belongs to the AAA ATPase family.</text>
</comment>
<dbReference type="InterPro" id="IPR003593">
    <property type="entry name" value="AAA+_ATPase"/>
</dbReference>
<keyword evidence="6" id="KW-0378">Hydrolase</keyword>
<dbReference type="InterPro" id="IPR015342">
    <property type="entry name" value="PEX1-N_C-lobe"/>
</dbReference>
<evidence type="ECO:0000256" key="4">
    <source>
        <dbReference type="ARBA" id="ARBA00022593"/>
    </source>
</evidence>
<keyword evidence="15" id="KW-1185">Reference proteome</keyword>
<dbReference type="Gene3D" id="3.10.330.10">
    <property type="match status" value="1"/>
</dbReference>
<evidence type="ECO:0000256" key="9">
    <source>
        <dbReference type="ARBA" id="ARBA00023136"/>
    </source>
</evidence>
<dbReference type="GO" id="GO:0016558">
    <property type="term" value="P:protein import into peroxisome matrix"/>
    <property type="evidence" value="ECO:0007669"/>
    <property type="project" value="TreeGrafter"/>
</dbReference>
<dbReference type="EMBL" id="JANBTX010000187">
    <property type="protein sequence ID" value="KAJ2684802.1"/>
    <property type="molecule type" value="Genomic_DNA"/>
</dbReference>
<keyword evidence="4" id="KW-0962">Peroxisome biogenesis</keyword>
<dbReference type="InterPro" id="IPR029067">
    <property type="entry name" value="CDC48_domain_2-like_sf"/>
</dbReference>
<dbReference type="GO" id="GO:0016887">
    <property type="term" value="F:ATP hydrolysis activity"/>
    <property type="evidence" value="ECO:0007669"/>
    <property type="project" value="InterPro"/>
</dbReference>
<dbReference type="Pfam" id="PF09262">
    <property type="entry name" value="PEX-1N"/>
    <property type="match status" value="1"/>
</dbReference>
<protein>
    <recommendedName>
        <fullName evidence="11">Peroxisomal ATPase PEX1</fullName>
    </recommendedName>
    <alternativeName>
        <fullName evidence="10">Peroxin-1</fullName>
    </alternativeName>
</protein>
<feature type="domain" description="AAA+ ATPase" evidence="13">
    <location>
        <begin position="596"/>
        <end position="732"/>
    </location>
</feature>
<dbReference type="SUPFAM" id="SSF52540">
    <property type="entry name" value="P-loop containing nucleoside triphosphate hydrolases"/>
    <property type="match status" value="2"/>
</dbReference>
<dbReference type="InterPro" id="IPR009010">
    <property type="entry name" value="Asp_de-COase-like_dom_sf"/>
</dbReference>
<dbReference type="InterPro" id="IPR003960">
    <property type="entry name" value="ATPase_AAA_CS"/>
</dbReference>
<keyword evidence="5" id="KW-0547">Nucleotide-binding</keyword>
<dbReference type="FunFam" id="3.40.50.300:FF:000149">
    <property type="entry name" value="Nuclear valosin-containing protein-like"/>
    <property type="match status" value="1"/>
</dbReference>
<evidence type="ECO:0000313" key="15">
    <source>
        <dbReference type="Proteomes" id="UP001151516"/>
    </source>
</evidence>
<organism evidence="14 15">
    <name type="scientific">Coemansia spiralis</name>
    <dbReference type="NCBI Taxonomy" id="417178"/>
    <lineage>
        <taxon>Eukaryota</taxon>
        <taxon>Fungi</taxon>
        <taxon>Fungi incertae sedis</taxon>
        <taxon>Zoopagomycota</taxon>
        <taxon>Kickxellomycotina</taxon>
        <taxon>Kickxellomycetes</taxon>
        <taxon>Kickxellales</taxon>
        <taxon>Kickxellaceae</taxon>
        <taxon>Coemansia</taxon>
    </lineage>
</organism>
<comment type="catalytic activity">
    <reaction evidence="12">
        <text>ATP + H2O = ADP + phosphate + H(+)</text>
        <dbReference type="Rhea" id="RHEA:13065"/>
        <dbReference type="ChEBI" id="CHEBI:15377"/>
        <dbReference type="ChEBI" id="CHEBI:15378"/>
        <dbReference type="ChEBI" id="CHEBI:30616"/>
        <dbReference type="ChEBI" id="CHEBI:43474"/>
        <dbReference type="ChEBI" id="CHEBI:456216"/>
    </reaction>
    <physiologicalReaction direction="left-to-right" evidence="12">
        <dbReference type="Rhea" id="RHEA:13066"/>
    </physiologicalReaction>
</comment>
<evidence type="ECO:0000256" key="10">
    <source>
        <dbReference type="ARBA" id="ARBA00032509"/>
    </source>
</evidence>
<sequence length="911" mass="93635">MSQMLVVAFRPLRSCLVNLPARWVSALAAQASSKGCMVFRLSWTQPSEGAAYVAWSGGASQSSGQRDRTGALGADVLEIDAVFARQLGLSDGASVGVEYVADVATCTAAEVEPAAADDWEILSLNAGAVEERLLQQARVVAVGQPIVFWLSASAVVRLNTASVTPSTHACCLLANDSEVIVAPRARHKPASQKPDQAAASPRSVVCLRVAADAAAADGVAYVSRSSPAAGLGRVRIGRATPREPSEDSSESTFAVARIEGADGVQPGVLLAAPAVLAAAGAAVGELVRVQPASAASDAAAPTAESRASEENLVAGVGAFVDDAWLSIDAALAAGGAGGGLLVCGRRGAGKSSVARALAARAVAAQGTRLVFARHVDCAALALEPRAVREARASAPALLVLDDVDALVGAAGERGDERRQRRVAEALVDALAGAAGVAVLATAAARAAIHARVLGAGVFAAVREIPAPRAAERELMLAAVARASAAPPAPGTSFAAAAYATEGCAPADLRALYARAAHEAAARAVAQGAEAVHVTAADLARALAGFQPLALRGVAVQASTTRWSDIGGLADTRRQLRETLELPARYAAVFASSPLRLRSGVLLYGFPGCGKTLLASAVARECGLSFVATKGPELLSKYIGSSEQAVRDLFRRAAAAAPCVLFFDEFDAIAPRRGHDNTGVTDRVVNQFLTEMDGAEGLAGVYVLAATSRPDLIDPALLRPGRLDKAFLCPLPDCDDRADIIKRHAARLRTDDHIDWPALAARAEHFSGADLQALVYNAFLAAVHEMNDSRAASSSQSLDSAAGFAPEFAAIGEEAKLAPAERAQLAERLICLLQASGQPPAALGASNGAEGGPPVPIVTAAHFEAAFDSTHASLAASDRERFASIYRAFVNDKKASVDKPPRAPIEQRATLA</sequence>
<evidence type="ECO:0000313" key="14">
    <source>
        <dbReference type="EMBL" id="KAJ2684802.1"/>
    </source>
</evidence>
<keyword evidence="7" id="KW-0067">ATP-binding</keyword>
<dbReference type="Pfam" id="PF00004">
    <property type="entry name" value="AAA"/>
    <property type="match status" value="2"/>
</dbReference>
<dbReference type="PANTHER" id="PTHR23077:SF12">
    <property type="entry name" value="PEROXISOMAL ATPASE PEX1"/>
    <property type="match status" value="1"/>
</dbReference>
<reference evidence="14" key="1">
    <citation type="submission" date="2022-07" db="EMBL/GenBank/DDBJ databases">
        <title>Phylogenomic reconstructions and comparative analyses of Kickxellomycotina fungi.</title>
        <authorList>
            <person name="Reynolds N.K."/>
            <person name="Stajich J.E."/>
            <person name="Barry K."/>
            <person name="Grigoriev I.V."/>
            <person name="Crous P."/>
            <person name="Smith M.E."/>
        </authorList>
    </citation>
    <scope>NUCLEOTIDE SEQUENCE</scope>
    <source>
        <strain evidence="14">CBS 109367</strain>
    </source>
</reference>
<dbReference type="SMART" id="SM00382">
    <property type="entry name" value="AAA"/>
    <property type="match status" value="2"/>
</dbReference>
<evidence type="ECO:0000256" key="5">
    <source>
        <dbReference type="ARBA" id="ARBA00022741"/>
    </source>
</evidence>
<dbReference type="GO" id="GO:0005778">
    <property type="term" value="C:peroxisomal membrane"/>
    <property type="evidence" value="ECO:0007669"/>
    <property type="project" value="TreeGrafter"/>
</dbReference>
<comment type="subcellular location">
    <subcellularLocation>
        <location evidence="1">Membrane</location>
    </subcellularLocation>
</comment>
<dbReference type="Gene3D" id="2.40.40.20">
    <property type="match status" value="1"/>
</dbReference>
<dbReference type="Gene3D" id="1.10.8.60">
    <property type="match status" value="2"/>
</dbReference>
<evidence type="ECO:0000256" key="3">
    <source>
        <dbReference type="ARBA" id="ARBA00022448"/>
    </source>
</evidence>
<evidence type="ECO:0000256" key="8">
    <source>
        <dbReference type="ARBA" id="ARBA00022927"/>
    </source>
</evidence>
<dbReference type="PROSITE" id="PS00674">
    <property type="entry name" value="AAA"/>
    <property type="match status" value="1"/>
</dbReference>
<evidence type="ECO:0000256" key="1">
    <source>
        <dbReference type="ARBA" id="ARBA00004370"/>
    </source>
</evidence>
<evidence type="ECO:0000256" key="12">
    <source>
        <dbReference type="ARBA" id="ARBA00048778"/>
    </source>
</evidence>
<comment type="caution">
    <text evidence="14">The sequence shown here is derived from an EMBL/GenBank/DDBJ whole genome shotgun (WGS) entry which is preliminary data.</text>
</comment>
<evidence type="ECO:0000256" key="7">
    <source>
        <dbReference type="ARBA" id="ARBA00022840"/>
    </source>
</evidence>
<dbReference type="InterPro" id="IPR050168">
    <property type="entry name" value="AAA_ATPase_domain"/>
</dbReference>
<dbReference type="GO" id="GO:0005829">
    <property type="term" value="C:cytosol"/>
    <property type="evidence" value="ECO:0007669"/>
    <property type="project" value="TreeGrafter"/>
</dbReference>
<dbReference type="Gene3D" id="3.40.50.300">
    <property type="entry name" value="P-loop containing nucleotide triphosphate hydrolases"/>
    <property type="match status" value="2"/>
</dbReference>
<dbReference type="InterPro" id="IPR041569">
    <property type="entry name" value="AAA_lid_3"/>
</dbReference>
<dbReference type="PANTHER" id="PTHR23077">
    <property type="entry name" value="AAA-FAMILY ATPASE"/>
    <property type="match status" value="1"/>
</dbReference>
<dbReference type="InterPro" id="IPR027417">
    <property type="entry name" value="P-loop_NTPase"/>
</dbReference>
<feature type="domain" description="AAA+ ATPase" evidence="13">
    <location>
        <begin position="336"/>
        <end position="468"/>
    </location>
</feature>
<keyword evidence="8" id="KW-0653">Protein transport</keyword>
<name>A0A9W8GFY4_9FUNG</name>
<dbReference type="GO" id="GO:0005524">
    <property type="term" value="F:ATP binding"/>
    <property type="evidence" value="ECO:0007669"/>
    <property type="project" value="UniProtKB-KW"/>
</dbReference>
<dbReference type="OrthoDB" id="2187at2759"/>
<dbReference type="SUPFAM" id="SSF54585">
    <property type="entry name" value="Cdc48 domain 2-like"/>
    <property type="match status" value="1"/>
</dbReference>
<proteinExistence type="inferred from homology"/>
<dbReference type="InterPro" id="IPR003959">
    <property type="entry name" value="ATPase_AAA_core"/>
</dbReference>
<evidence type="ECO:0000256" key="6">
    <source>
        <dbReference type="ARBA" id="ARBA00022801"/>
    </source>
</evidence>
<keyword evidence="9" id="KW-0472">Membrane</keyword>
<dbReference type="AlphaFoldDB" id="A0A9W8GFY4"/>